<dbReference type="EMBL" id="CM039433">
    <property type="protein sequence ID" value="KAI4329400.1"/>
    <property type="molecule type" value="Genomic_DNA"/>
</dbReference>
<keyword evidence="2" id="KW-1185">Reference proteome</keyword>
<protein>
    <submittedName>
        <fullName evidence="1">Uncharacterized protein</fullName>
    </submittedName>
</protein>
<evidence type="ECO:0000313" key="1">
    <source>
        <dbReference type="EMBL" id="KAI4329400.1"/>
    </source>
</evidence>
<proteinExistence type="predicted"/>
<sequence>MACGASQNSIHEAPDAESRAVLAPACNKARTTDVGKPSSKPVKKSEKAFQELQAKEKKPVAHSIPQCVSVPTILKRQDNHQVILNLSMNASNSSDASSTDSSTHSRASSSGKVVWPVSTTLRQKQSGLKVEKVEKVGTDNVVAPDIVLPDSTDSLDGKKRCAWITANTDPCYVAFHDEEWGVPVHDDKKLFEMLSLSGALAELTWPAILSKRQLFW</sequence>
<dbReference type="Proteomes" id="UP000828941">
    <property type="component" value="Chromosome 8"/>
</dbReference>
<name>A0ACB9MZV9_BAUVA</name>
<evidence type="ECO:0000313" key="2">
    <source>
        <dbReference type="Proteomes" id="UP000828941"/>
    </source>
</evidence>
<reference evidence="1 2" key="1">
    <citation type="journal article" date="2022" name="DNA Res.">
        <title>Chromosomal-level genome assembly of the orchid tree Bauhinia variegata (Leguminosae; Cercidoideae) supports the allotetraploid origin hypothesis of Bauhinia.</title>
        <authorList>
            <person name="Zhong Y."/>
            <person name="Chen Y."/>
            <person name="Zheng D."/>
            <person name="Pang J."/>
            <person name="Liu Y."/>
            <person name="Luo S."/>
            <person name="Meng S."/>
            <person name="Qian L."/>
            <person name="Wei D."/>
            <person name="Dai S."/>
            <person name="Zhou R."/>
        </authorList>
    </citation>
    <scope>NUCLEOTIDE SEQUENCE [LARGE SCALE GENOMIC DNA]</scope>
    <source>
        <strain evidence="1">BV-YZ2020</strain>
    </source>
</reference>
<organism evidence="1 2">
    <name type="scientific">Bauhinia variegata</name>
    <name type="common">Purple orchid tree</name>
    <name type="synonym">Phanera variegata</name>
    <dbReference type="NCBI Taxonomy" id="167791"/>
    <lineage>
        <taxon>Eukaryota</taxon>
        <taxon>Viridiplantae</taxon>
        <taxon>Streptophyta</taxon>
        <taxon>Embryophyta</taxon>
        <taxon>Tracheophyta</taxon>
        <taxon>Spermatophyta</taxon>
        <taxon>Magnoliopsida</taxon>
        <taxon>eudicotyledons</taxon>
        <taxon>Gunneridae</taxon>
        <taxon>Pentapetalae</taxon>
        <taxon>rosids</taxon>
        <taxon>fabids</taxon>
        <taxon>Fabales</taxon>
        <taxon>Fabaceae</taxon>
        <taxon>Cercidoideae</taxon>
        <taxon>Cercideae</taxon>
        <taxon>Bauhiniinae</taxon>
        <taxon>Bauhinia</taxon>
    </lineage>
</organism>
<comment type="caution">
    <text evidence="1">The sequence shown here is derived from an EMBL/GenBank/DDBJ whole genome shotgun (WGS) entry which is preliminary data.</text>
</comment>
<accession>A0ACB9MZV9</accession>
<gene>
    <name evidence="1" type="ORF">L6164_021667</name>
</gene>